<dbReference type="Pfam" id="PF00990">
    <property type="entry name" value="GGDEF"/>
    <property type="match status" value="1"/>
</dbReference>
<name>A0ABV3XLV3_9ACTN</name>
<dbReference type="InterPro" id="IPR000160">
    <property type="entry name" value="GGDEF_dom"/>
</dbReference>
<gene>
    <name evidence="6" type="ORF">ABQ292_24735</name>
</gene>
<keyword evidence="6" id="KW-0808">Transferase</keyword>
<evidence type="ECO:0000256" key="1">
    <source>
        <dbReference type="SAM" id="MobiDB-lite"/>
    </source>
</evidence>
<keyword evidence="7" id="KW-1185">Reference proteome</keyword>
<dbReference type="SUPFAM" id="SSF55073">
    <property type="entry name" value="Nucleotide cyclase"/>
    <property type="match status" value="1"/>
</dbReference>
<proteinExistence type="predicted"/>
<dbReference type="NCBIfam" id="TIGR00229">
    <property type="entry name" value="sensory_box"/>
    <property type="match status" value="1"/>
</dbReference>
<dbReference type="InterPro" id="IPR013656">
    <property type="entry name" value="PAS_4"/>
</dbReference>
<dbReference type="PANTHER" id="PTHR44757">
    <property type="entry name" value="DIGUANYLATE CYCLASE DGCP"/>
    <property type="match status" value="1"/>
</dbReference>
<evidence type="ECO:0000259" key="3">
    <source>
        <dbReference type="PROSITE" id="PS50112"/>
    </source>
</evidence>
<keyword evidence="6" id="KW-0548">Nucleotidyltransferase</keyword>
<evidence type="ECO:0000256" key="2">
    <source>
        <dbReference type="SAM" id="Phobius"/>
    </source>
</evidence>
<dbReference type="InterPro" id="IPR000700">
    <property type="entry name" value="PAS-assoc_C"/>
</dbReference>
<sequence length="627" mass="63351">MTPPPATARAAWWHAALVAALCTGLVAVPDGAVRSAGDVAVYASGALAVYVAVTVHRAVAAGALCALGAGLLSFGASSAVESAGLAGLAAHTAEVLEPAFDLGGYAGLLLAALVVSSSGMRRGREVWVDRLTLLLAAGLAVTAFAVAGVGSGVIGAVGIGAPLLGAVVLLVGIPLAAPRERRSVSSTALLVAGALALYGYGGHVVAPSEPHLSDELPSFAVAVLVLATRHPSVATLGRRAEEQDSSPAGRVVGIGAALLMTPALVVLWAAHHGGVSGFVLGAGSTLLTGLALWRLTRLTREREAARRALAASQARLHAVLQHAADVVAIIGVDGTVAYVSPAVETLLGAPPAAYVGRPAADLADPRDRARLHAAVASAGTARAGDQPVDADVRVRHASGGSRWVEVRISGRVDVEGVEGWVANLREVTDRRLFEDELRRQARTDPLTGLHNRTSFWELLAAGVAEPEPPAVLYVDLDGFKGVNDSLGHAAGDELLRVVGARLTAAVRAGDVVARLGGDEFAVLLPGADAALLDQVAGRVVRALRNPVHVAGGTAAVTASVGGATALPGDTAEDLVHRADTAMYDAKRSGKDGRVLSVPGPSPVPPQRRATDPPDAATVTDAGAAAPA</sequence>
<feature type="transmembrane region" description="Helical" evidence="2">
    <location>
        <begin position="188"/>
        <end position="206"/>
    </location>
</feature>
<dbReference type="PANTHER" id="PTHR44757:SF2">
    <property type="entry name" value="BIOFILM ARCHITECTURE MAINTENANCE PROTEIN MBAA"/>
    <property type="match status" value="1"/>
</dbReference>
<organism evidence="6 7">
    <name type="scientific">Geodermatophilus maliterrae</name>
    <dbReference type="NCBI Taxonomy" id="3162531"/>
    <lineage>
        <taxon>Bacteria</taxon>
        <taxon>Bacillati</taxon>
        <taxon>Actinomycetota</taxon>
        <taxon>Actinomycetes</taxon>
        <taxon>Geodermatophilales</taxon>
        <taxon>Geodermatophilaceae</taxon>
        <taxon>Geodermatophilus</taxon>
    </lineage>
</organism>
<feature type="transmembrane region" description="Helical" evidence="2">
    <location>
        <begin position="39"/>
        <end position="59"/>
    </location>
</feature>
<feature type="region of interest" description="Disordered" evidence="1">
    <location>
        <begin position="586"/>
        <end position="627"/>
    </location>
</feature>
<dbReference type="PROSITE" id="PS50113">
    <property type="entry name" value="PAC"/>
    <property type="match status" value="1"/>
</dbReference>
<comment type="caution">
    <text evidence="6">The sequence shown here is derived from an EMBL/GenBank/DDBJ whole genome shotgun (WGS) entry which is preliminary data.</text>
</comment>
<feature type="transmembrane region" description="Helical" evidence="2">
    <location>
        <begin position="248"/>
        <end position="269"/>
    </location>
</feature>
<dbReference type="GO" id="GO:0052621">
    <property type="term" value="F:diguanylate cyclase activity"/>
    <property type="evidence" value="ECO:0007669"/>
    <property type="project" value="UniProtKB-EC"/>
</dbReference>
<accession>A0ABV3XLV3</accession>
<dbReference type="InterPro" id="IPR052155">
    <property type="entry name" value="Biofilm_reg_signaling"/>
</dbReference>
<evidence type="ECO:0000259" key="5">
    <source>
        <dbReference type="PROSITE" id="PS50887"/>
    </source>
</evidence>
<dbReference type="SUPFAM" id="SSF55785">
    <property type="entry name" value="PYP-like sensor domain (PAS domain)"/>
    <property type="match status" value="1"/>
</dbReference>
<dbReference type="NCBIfam" id="TIGR00254">
    <property type="entry name" value="GGDEF"/>
    <property type="match status" value="1"/>
</dbReference>
<dbReference type="SMART" id="SM00267">
    <property type="entry name" value="GGDEF"/>
    <property type="match status" value="1"/>
</dbReference>
<feature type="transmembrane region" description="Helical" evidence="2">
    <location>
        <begin position="275"/>
        <end position="293"/>
    </location>
</feature>
<dbReference type="SMART" id="SM00091">
    <property type="entry name" value="PAS"/>
    <property type="match status" value="1"/>
</dbReference>
<evidence type="ECO:0000259" key="4">
    <source>
        <dbReference type="PROSITE" id="PS50113"/>
    </source>
</evidence>
<dbReference type="PROSITE" id="PS50887">
    <property type="entry name" value="GGDEF"/>
    <property type="match status" value="1"/>
</dbReference>
<feature type="transmembrane region" description="Helical" evidence="2">
    <location>
        <begin position="156"/>
        <end position="176"/>
    </location>
</feature>
<dbReference type="PROSITE" id="PS50112">
    <property type="entry name" value="PAS"/>
    <property type="match status" value="1"/>
</dbReference>
<dbReference type="Proteomes" id="UP001560045">
    <property type="component" value="Unassembled WGS sequence"/>
</dbReference>
<dbReference type="EMBL" id="JBFNXQ010000140">
    <property type="protein sequence ID" value="MEX5721567.1"/>
    <property type="molecule type" value="Genomic_DNA"/>
</dbReference>
<dbReference type="InterPro" id="IPR035965">
    <property type="entry name" value="PAS-like_dom_sf"/>
</dbReference>
<dbReference type="InterPro" id="IPR000014">
    <property type="entry name" value="PAS"/>
</dbReference>
<dbReference type="EC" id="2.7.7.65" evidence="6"/>
<dbReference type="InterPro" id="IPR043128">
    <property type="entry name" value="Rev_trsase/Diguanyl_cyclase"/>
</dbReference>
<protein>
    <submittedName>
        <fullName evidence="6">Diguanylate cyclase</fullName>
        <ecNumber evidence="6">2.7.7.65</ecNumber>
    </submittedName>
</protein>
<keyword evidence="2" id="KW-0472">Membrane</keyword>
<dbReference type="Gene3D" id="3.30.450.20">
    <property type="entry name" value="PAS domain"/>
    <property type="match status" value="1"/>
</dbReference>
<dbReference type="Pfam" id="PF08448">
    <property type="entry name" value="PAS_4"/>
    <property type="match status" value="1"/>
</dbReference>
<dbReference type="CDD" id="cd01949">
    <property type="entry name" value="GGDEF"/>
    <property type="match status" value="1"/>
</dbReference>
<dbReference type="RefSeq" id="WP_369210367.1">
    <property type="nucleotide sequence ID" value="NZ_JBFNXQ010000140.1"/>
</dbReference>
<dbReference type="Gene3D" id="3.30.70.270">
    <property type="match status" value="1"/>
</dbReference>
<evidence type="ECO:0000313" key="6">
    <source>
        <dbReference type="EMBL" id="MEX5721567.1"/>
    </source>
</evidence>
<dbReference type="CDD" id="cd00130">
    <property type="entry name" value="PAS"/>
    <property type="match status" value="1"/>
</dbReference>
<feature type="transmembrane region" description="Helical" evidence="2">
    <location>
        <begin position="12"/>
        <end position="33"/>
    </location>
</feature>
<feature type="transmembrane region" description="Helical" evidence="2">
    <location>
        <begin position="102"/>
        <end position="119"/>
    </location>
</feature>
<feature type="transmembrane region" description="Helical" evidence="2">
    <location>
        <begin position="131"/>
        <end position="150"/>
    </location>
</feature>
<keyword evidence="2" id="KW-0812">Transmembrane</keyword>
<reference evidence="6 7" key="1">
    <citation type="submission" date="2024-06" db="EMBL/GenBank/DDBJ databases">
        <title>Draft genome sequence of Geodermatophilus badlandi, a novel member of the Geodermatophilaceae isolated from badland sedimentary rocks in the Red desert, Wyoming, USA.</title>
        <authorList>
            <person name="Ben Tekaya S."/>
            <person name="Nouioui I."/>
            <person name="Flores G.M."/>
            <person name="Shaal M.N."/>
            <person name="Bredoire F."/>
            <person name="Basile F."/>
            <person name="Van Diepen L."/>
            <person name="Ward N.L."/>
        </authorList>
    </citation>
    <scope>NUCLEOTIDE SEQUENCE [LARGE SCALE GENOMIC DNA]</scope>
    <source>
        <strain evidence="6 7">WL48A</strain>
    </source>
</reference>
<evidence type="ECO:0000313" key="7">
    <source>
        <dbReference type="Proteomes" id="UP001560045"/>
    </source>
</evidence>
<keyword evidence="2" id="KW-1133">Transmembrane helix</keyword>
<feature type="compositionally biased region" description="Low complexity" evidence="1">
    <location>
        <begin position="612"/>
        <end position="627"/>
    </location>
</feature>
<feature type="domain" description="GGDEF" evidence="5">
    <location>
        <begin position="467"/>
        <end position="598"/>
    </location>
</feature>
<dbReference type="InterPro" id="IPR029787">
    <property type="entry name" value="Nucleotide_cyclase"/>
</dbReference>
<feature type="domain" description="PAS" evidence="3">
    <location>
        <begin position="312"/>
        <end position="382"/>
    </location>
</feature>
<feature type="domain" description="PAC" evidence="4">
    <location>
        <begin position="388"/>
        <end position="439"/>
    </location>
</feature>